<evidence type="ECO:0000256" key="4">
    <source>
        <dbReference type="PROSITE-ProRule" id="PRU00024"/>
    </source>
</evidence>
<dbReference type="SMART" id="SM00184">
    <property type="entry name" value="RING"/>
    <property type="match status" value="1"/>
</dbReference>
<dbReference type="Gene3D" id="3.30.160.60">
    <property type="entry name" value="Classic Zinc Finger"/>
    <property type="match status" value="1"/>
</dbReference>
<evidence type="ECO:0000256" key="3">
    <source>
        <dbReference type="ARBA" id="ARBA00022833"/>
    </source>
</evidence>
<evidence type="ECO:0000313" key="10">
    <source>
        <dbReference type="Proteomes" id="UP001460270"/>
    </source>
</evidence>
<feature type="coiled-coil region" evidence="5">
    <location>
        <begin position="328"/>
        <end position="387"/>
    </location>
</feature>
<keyword evidence="10" id="KW-1185">Reference proteome</keyword>
<dbReference type="PANTHER" id="PTHR24103">
    <property type="entry name" value="E3 UBIQUITIN-PROTEIN LIGASE TRIM"/>
    <property type="match status" value="1"/>
</dbReference>
<dbReference type="AlphaFoldDB" id="A0AAW0PMZ4"/>
<feature type="compositionally biased region" description="Basic and acidic residues" evidence="6">
    <location>
        <begin position="75"/>
        <end position="103"/>
    </location>
</feature>
<keyword evidence="2 4" id="KW-0863">Zinc-finger</keyword>
<keyword evidence="1" id="KW-0479">Metal-binding</keyword>
<evidence type="ECO:0000259" key="7">
    <source>
        <dbReference type="PROSITE" id="PS50089"/>
    </source>
</evidence>
<dbReference type="Gene3D" id="2.60.120.920">
    <property type="match status" value="1"/>
</dbReference>
<dbReference type="PROSITE" id="PS00518">
    <property type="entry name" value="ZF_RING_1"/>
    <property type="match status" value="1"/>
</dbReference>
<feature type="compositionally biased region" description="Polar residues" evidence="6">
    <location>
        <begin position="60"/>
        <end position="74"/>
    </location>
</feature>
<dbReference type="GO" id="GO:0008270">
    <property type="term" value="F:zinc ion binding"/>
    <property type="evidence" value="ECO:0007669"/>
    <property type="project" value="UniProtKB-KW"/>
</dbReference>
<sequence>MRIRTFAKKLEDHQRSFSRPQEDLQRSFRRPQEDLQRSFRRPQEDLQRSFRRPQEDLQKTTRGPSEVLQKTTRGPSEDHKKTFRGPSEDHKRTFRRPQEDLQRSFRRHRGPSEDHKRTFSGPSEDHKRTFRRPQEDLQRSFRRPQEDLQMTTRGSSEDLQKTMAACLSEDLTCSICLTLYTDPVMLLCGHSFCRHCISVCLDKESRCPNCRAAVNQGTSLSTNHVLKSLVEKAKEKAEFLCPEHDEKLKLFCFTDQRLVCVICRDSQKHQSHQFKPVSEAAEQVKSELQNLIRNICEDTQGLEKLTKSQEQEIRQTKTRSTQLQGLISAKFKEMYQFLQNKEKQLKEKVWSDEEEALQQQNDSLDQIRAAKAENQELEESVTAALDVSNTELFLKTWSEQKDAKTAASFKPKQGNFQVVKKKLTLEPYESHLQMFVWKEMVQMVKPREERLTLKTDKPACVCHRTRALPRSVKHRMNIKRMSMNMITLHLPLPFFPQVHIVKMTITFIEESPYYDYAVPSHQTQNPLPNSTQSTETFSRQHYWEVYVRAQSEWELGLPQTYLTHRSGTYQILDSGYITRLRLQVKPQKIGIYLNCPRQELSFYNADTMKLIHTVNLSSTSFPVSAHFSLV</sequence>
<keyword evidence="5" id="KW-0175">Coiled coil</keyword>
<dbReference type="SMART" id="SM00504">
    <property type="entry name" value="Ubox"/>
    <property type="match status" value="1"/>
</dbReference>
<dbReference type="InterPro" id="IPR003879">
    <property type="entry name" value="Butyrophylin_SPRY"/>
</dbReference>
<keyword evidence="3" id="KW-0862">Zinc</keyword>
<name>A0AAW0PMZ4_9GOBI</name>
<dbReference type="PROSITE" id="PS50089">
    <property type="entry name" value="ZF_RING_2"/>
    <property type="match status" value="1"/>
</dbReference>
<dbReference type="InterPro" id="IPR050143">
    <property type="entry name" value="TRIM/RBCC"/>
</dbReference>
<evidence type="ECO:0000256" key="2">
    <source>
        <dbReference type="ARBA" id="ARBA00022771"/>
    </source>
</evidence>
<protein>
    <submittedName>
        <fullName evidence="9">Uncharacterized protein</fullName>
    </submittedName>
</protein>
<dbReference type="PRINTS" id="PR01407">
    <property type="entry name" value="BUTYPHLNCDUF"/>
</dbReference>
<dbReference type="Gene3D" id="3.30.40.10">
    <property type="entry name" value="Zinc/RING finger domain, C3HC4 (zinc finger)"/>
    <property type="match status" value="1"/>
</dbReference>
<dbReference type="SMART" id="SM00336">
    <property type="entry name" value="BBOX"/>
    <property type="match status" value="1"/>
</dbReference>
<dbReference type="InterPro" id="IPR003613">
    <property type="entry name" value="Ubox_domain"/>
</dbReference>
<gene>
    <name evidence="9" type="ORF">WMY93_008711</name>
</gene>
<reference evidence="10" key="1">
    <citation type="submission" date="2024-04" db="EMBL/GenBank/DDBJ databases">
        <title>Salinicola lusitanus LLJ914,a marine bacterium isolated from the Okinawa Trough.</title>
        <authorList>
            <person name="Li J."/>
        </authorList>
    </citation>
    <scope>NUCLEOTIDE SEQUENCE [LARGE SCALE GENOMIC DNA]</scope>
</reference>
<dbReference type="InterPro" id="IPR001841">
    <property type="entry name" value="Znf_RING"/>
</dbReference>
<feature type="region of interest" description="Disordered" evidence="6">
    <location>
        <begin position="1"/>
        <end position="155"/>
    </location>
</feature>
<feature type="compositionally biased region" description="Basic and acidic residues" evidence="6">
    <location>
        <begin position="110"/>
        <end position="146"/>
    </location>
</feature>
<dbReference type="InterPro" id="IPR013320">
    <property type="entry name" value="ConA-like_dom_sf"/>
</dbReference>
<dbReference type="Proteomes" id="UP001460270">
    <property type="component" value="Unassembled WGS sequence"/>
</dbReference>
<evidence type="ECO:0000259" key="8">
    <source>
        <dbReference type="PROSITE" id="PS50119"/>
    </source>
</evidence>
<dbReference type="InterPro" id="IPR017907">
    <property type="entry name" value="Znf_RING_CS"/>
</dbReference>
<accession>A0AAW0PMZ4</accession>
<dbReference type="Pfam" id="PF13445">
    <property type="entry name" value="zf-RING_UBOX"/>
    <property type="match status" value="1"/>
</dbReference>
<proteinExistence type="predicted"/>
<dbReference type="SUPFAM" id="SSF57850">
    <property type="entry name" value="RING/U-box"/>
    <property type="match status" value="1"/>
</dbReference>
<organism evidence="9 10">
    <name type="scientific">Mugilogobius chulae</name>
    <name type="common">yellowstripe goby</name>
    <dbReference type="NCBI Taxonomy" id="88201"/>
    <lineage>
        <taxon>Eukaryota</taxon>
        <taxon>Metazoa</taxon>
        <taxon>Chordata</taxon>
        <taxon>Craniata</taxon>
        <taxon>Vertebrata</taxon>
        <taxon>Euteleostomi</taxon>
        <taxon>Actinopterygii</taxon>
        <taxon>Neopterygii</taxon>
        <taxon>Teleostei</taxon>
        <taxon>Neoteleostei</taxon>
        <taxon>Acanthomorphata</taxon>
        <taxon>Gobiaria</taxon>
        <taxon>Gobiiformes</taxon>
        <taxon>Gobioidei</taxon>
        <taxon>Gobiidae</taxon>
        <taxon>Gobionellinae</taxon>
        <taxon>Mugilogobius</taxon>
    </lineage>
</organism>
<dbReference type="InterPro" id="IPR043136">
    <property type="entry name" value="B30.2/SPRY_sf"/>
</dbReference>
<dbReference type="SUPFAM" id="SSF57845">
    <property type="entry name" value="B-box zinc-binding domain"/>
    <property type="match status" value="1"/>
</dbReference>
<evidence type="ECO:0000256" key="5">
    <source>
        <dbReference type="SAM" id="Coils"/>
    </source>
</evidence>
<feature type="compositionally biased region" description="Basic and acidic residues" evidence="6">
    <location>
        <begin position="8"/>
        <end position="59"/>
    </location>
</feature>
<dbReference type="InterPro" id="IPR000315">
    <property type="entry name" value="Znf_B-box"/>
</dbReference>
<dbReference type="EMBL" id="JBBPFD010000006">
    <property type="protein sequence ID" value="KAK7921809.1"/>
    <property type="molecule type" value="Genomic_DNA"/>
</dbReference>
<dbReference type="Pfam" id="PF00643">
    <property type="entry name" value="zf-B_box"/>
    <property type="match status" value="1"/>
</dbReference>
<dbReference type="GO" id="GO:0004842">
    <property type="term" value="F:ubiquitin-protein transferase activity"/>
    <property type="evidence" value="ECO:0007669"/>
    <property type="project" value="InterPro"/>
</dbReference>
<dbReference type="InterPro" id="IPR027370">
    <property type="entry name" value="Znf-RING_euk"/>
</dbReference>
<comment type="caution">
    <text evidence="9">The sequence shown here is derived from an EMBL/GenBank/DDBJ whole genome shotgun (WGS) entry which is preliminary data.</text>
</comment>
<feature type="domain" description="RING-type" evidence="7">
    <location>
        <begin position="173"/>
        <end position="211"/>
    </location>
</feature>
<dbReference type="PROSITE" id="PS50119">
    <property type="entry name" value="ZF_BBOX"/>
    <property type="match status" value="1"/>
</dbReference>
<feature type="domain" description="B box-type" evidence="8">
    <location>
        <begin position="236"/>
        <end position="277"/>
    </location>
</feature>
<dbReference type="CDD" id="cd19800">
    <property type="entry name" value="Bbox2_xNF7-like"/>
    <property type="match status" value="1"/>
</dbReference>
<evidence type="ECO:0000313" key="9">
    <source>
        <dbReference type="EMBL" id="KAK7921809.1"/>
    </source>
</evidence>
<dbReference type="SUPFAM" id="SSF49899">
    <property type="entry name" value="Concanavalin A-like lectins/glucanases"/>
    <property type="match status" value="1"/>
</dbReference>
<dbReference type="InterPro" id="IPR013083">
    <property type="entry name" value="Znf_RING/FYVE/PHD"/>
</dbReference>
<dbReference type="GO" id="GO:0016567">
    <property type="term" value="P:protein ubiquitination"/>
    <property type="evidence" value="ECO:0007669"/>
    <property type="project" value="InterPro"/>
</dbReference>
<evidence type="ECO:0000256" key="6">
    <source>
        <dbReference type="SAM" id="MobiDB-lite"/>
    </source>
</evidence>
<evidence type="ECO:0000256" key="1">
    <source>
        <dbReference type="ARBA" id="ARBA00022723"/>
    </source>
</evidence>